<reference evidence="2" key="1">
    <citation type="submission" date="2020-04" db="EMBL/GenBank/DDBJ databases">
        <authorList>
            <person name="Chiriac C."/>
            <person name="Salcher M."/>
            <person name="Ghai R."/>
            <person name="Kavagutti S V."/>
        </authorList>
    </citation>
    <scope>NUCLEOTIDE SEQUENCE</scope>
</reference>
<accession>A0A6J5MF03</accession>
<protein>
    <recommendedName>
        <fullName evidence="3">Minor tail protein</fullName>
    </recommendedName>
</protein>
<organism evidence="2">
    <name type="scientific">uncultured Caudovirales phage</name>
    <dbReference type="NCBI Taxonomy" id="2100421"/>
    <lineage>
        <taxon>Viruses</taxon>
        <taxon>Duplodnaviria</taxon>
        <taxon>Heunggongvirae</taxon>
        <taxon>Uroviricota</taxon>
        <taxon>Caudoviricetes</taxon>
        <taxon>Peduoviridae</taxon>
        <taxon>Maltschvirus</taxon>
        <taxon>Maltschvirus maltsch</taxon>
    </lineage>
</organism>
<feature type="region of interest" description="Disordered" evidence="1">
    <location>
        <begin position="267"/>
        <end position="296"/>
    </location>
</feature>
<dbReference type="EMBL" id="LR796421">
    <property type="protein sequence ID" value="CAB4143690.1"/>
    <property type="molecule type" value="Genomic_DNA"/>
</dbReference>
<evidence type="ECO:0000256" key="1">
    <source>
        <dbReference type="SAM" id="MobiDB-lite"/>
    </source>
</evidence>
<gene>
    <name evidence="2" type="ORF">UFOVP450_200</name>
</gene>
<sequence>MYGSSNDYSFLPPQFAGDVQFFFGSPTAAVSQVQRWVKPRGVQMTAIWAVGPGGGGGAGFSNVTAGTTRGGGAGGGCGANSSMLIPTMFLPDQLFITVGRGGNGGTLGSGGGNGSATVISAGAGLTGASTIPNVVLFANGGSGGNGGSGTAGGTAGPAGTVISDTNIGHWASVSQTKYIAGLPGGAGTTNGAAGSVTINTISVTGGAGGGGAQGGSVGVPGNITMITTLDLPDGILSTLNSTTLTGLTVGGATLFKPFLSWGGTGGSGSDATNGGPGGDASIGSGGGGGGGGAVGGSGGRGGDGIVIIASW</sequence>
<evidence type="ECO:0008006" key="3">
    <source>
        <dbReference type="Google" id="ProtNLM"/>
    </source>
</evidence>
<name>A0A6J5MF03_9CAUD</name>
<proteinExistence type="predicted"/>
<evidence type="ECO:0000313" key="2">
    <source>
        <dbReference type="EMBL" id="CAB4143690.1"/>
    </source>
</evidence>